<proteinExistence type="predicted"/>
<name>A0ABT4CXN2_9CLOT</name>
<sequence length="213" mass="24569">MENKKKLSMAFIVLMAFTFIFGYYIGTYKERKININNNDKTDKITIDVSGDGLSQRDNLNKVISSEAEILFEVECNNEDGYIIERKRKAQEENICGKNGIQIEQKYSNQRYKLKNITSSQVEVIRKPLKYKPNRYALITEKNIIVICKSDDNGNVFDNEGNIIEKEGTGFNVYNLGVQDINNIINGDSSMQFETIEKLNDGIKDFDIKYEIQE</sequence>
<organism evidence="2 3">
    <name type="scientific">Clostridium aestuarii</name>
    <dbReference type="NCBI Taxonomy" id="338193"/>
    <lineage>
        <taxon>Bacteria</taxon>
        <taxon>Bacillati</taxon>
        <taxon>Bacillota</taxon>
        <taxon>Clostridia</taxon>
        <taxon>Eubacteriales</taxon>
        <taxon>Clostridiaceae</taxon>
        <taxon>Clostridium</taxon>
    </lineage>
</organism>
<keyword evidence="1" id="KW-1133">Transmembrane helix</keyword>
<feature type="transmembrane region" description="Helical" evidence="1">
    <location>
        <begin position="7"/>
        <end position="26"/>
    </location>
</feature>
<protein>
    <submittedName>
        <fullName evidence="2">Uncharacterized protein</fullName>
    </submittedName>
</protein>
<evidence type="ECO:0000256" key="1">
    <source>
        <dbReference type="SAM" id="Phobius"/>
    </source>
</evidence>
<dbReference type="Proteomes" id="UP001078443">
    <property type="component" value="Unassembled WGS sequence"/>
</dbReference>
<comment type="caution">
    <text evidence="2">The sequence shown here is derived from an EMBL/GenBank/DDBJ whole genome shotgun (WGS) entry which is preliminary data.</text>
</comment>
<evidence type="ECO:0000313" key="2">
    <source>
        <dbReference type="EMBL" id="MCY6483612.1"/>
    </source>
</evidence>
<reference evidence="2" key="1">
    <citation type="submission" date="2022-12" db="EMBL/GenBank/DDBJ databases">
        <authorList>
            <person name="Wang J."/>
        </authorList>
    </citation>
    <scope>NUCLEOTIDE SEQUENCE</scope>
    <source>
        <strain evidence="2">HY-45-18</strain>
    </source>
</reference>
<accession>A0ABT4CXN2</accession>
<evidence type="ECO:0000313" key="3">
    <source>
        <dbReference type="Proteomes" id="UP001078443"/>
    </source>
</evidence>
<keyword evidence="3" id="KW-1185">Reference proteome</keyword>
<dbReference type="EMBL" id="JAPQER010000002">
    <property type="protein sequence ID" value="MCY6483612.1"/>
    <property type="molecule type" value="Genomic_DNA"/>
</dbReference>
<gene>
    <name evidence="2" type="ORF">OW763_04500</name>
</gene>
<keyword evidence="1" id="KW-0812">Transmembrane</keyword>
<dbReference type="RefSeq" id="WP_268039890.1">
    <property type="nucleotide sequence ID" value="NZ_JAPQER010000002.1"/>
</dbReference>
<keyword evidence="1" id="KW-0472">Membrane</keyword>